<dbReference type="PROSITE" id="PS51180">
    <property type="entry name" value="BRO1"/>
    <property type="match status" value="1"/>
</dbReference>
<keyword evidence="4" id="KW-0804">Transcription</keyword>
<dbReference type="InterPro" id="IPR004328">
    <property type="entry name" value="BRO1_dom"/>
</dbReference>
<dbReference type="SUPFAM" id="SSF54171">
    <property type="entry name" value="DNA-binding domain"/>
    <property type="match status" value="1"/>
</dbReference>
<dbReference type="GO" id="GO:0005768">
    <property type="term" value="C:endosome"/>
    <property type="evidence" value="ECO:0007669"/>
    <property type="project" value="TreeGrafter"/>
</dbReference>
<dbReference type="GO" id="GO:0003700">
    <property type="term" value="F:DNA-binding transcription factor activity"/>
    <property type="evidence" value="ECO:0007669"/>
    <property type="project" value="InterPro"/>
</dbReference>
<sequence length="795" mass="86230">MDAADSGGGARGRGRRWKGKGVSAAEAQQQPTPVLEDAPAAAALLRPLKKIRSPDRRLQRSLSSLSSAPASPGSSSVSNPMSPPAMSLPNQPPSSRHIFPFAYDPSSGAAAPRLLPLLQYSSLYPQPLLPQQQPPLQHQQMISFGSSQQQQQPQYGAASPLFPPQFLPPEEQQRLLLRYWSEALNLSPRGVRGGALPPSLYQHLLRAPGPPKLYRGVRQRHWGKWVAEIRLPRNRTRLWLGTFDTAEDAAMAYDREAFKLRGENARLNFPDLFLGKGRTGGSGRTSASAAASCSSSSSSAPPTPDESHTQQAQPQPRQHREESSNTEPKPLLSGAEQDGIPEPEPNPQLQTAEQHVSDGNTAMFQPSVTSGGVWGPADEAWFSAWGPGSSVWDYDMDSAHGLLLQSRLAGEQTSMDYAYNAPEVLVAPASPSPSPVAAVKAQRRAMSRPPSQMLSVPEKKTAAAELFRDRHFFNSAFFTDLREARASLSAPSSQATTQDPSSRRALLLRYHRLLASARDDPCDFDDNLAFTWHDAFRPHLRRTAASLRFEKAAVVFNVGAASSRTAAAVDRAAEGGVKAACGEFQRAAGAFRAAGEMMEGEEEVTVDMGTEASAMLERLMLAQAQECCFERALAAGTSSAACSKVAKQAALYYEEAYASLVIPPLQNHFERSWVAHILLKAALFNAEASYRYAIELHEKTEIGEEIARLQFGINAIVDAKKAARGAPGSLYDAASRLEQDMNQNLERALNENNRIYLLRVPAAKLLAPLPAASLVRSVSLSEILDVKTETGNQSS</sequence>
<evidence type="ECO:0000256" key="2">
    <source>
        <dbReference type="ARBA" id="ARBA00023015"/>
    </source>
</evidence>
<dbReference type="GO" id="GO:0005634">
    <property type="term" value="C:nucleus"/>
    <property type="evidence" value="ECO:0007669"/>
    <property type="project" value="UniProtKB-SubCell"/>
</dbReference>
<dbReference type="InterPro" id="IPR038499">
    <property type="entry name" value="BRO1_sf"/>
</dbReference>
<evidence type="ECO:0000259" key="7">
    <source>
        <dbReference type="PROSITE" id="PS51032"/>
    </source>
</evidence>
<feature type="domain" description="AP2/ERF" evidence="7">
    <location>
        <begin position="213"/>
        <end position="270"/>
    </location>
</feature>
<evidence type="ECO:0000256" key="6">
    <source>
        <dbReference type="SAM" id="MobiDB-lite"/>
    </source>
</evidence>
<dbReference type="Gene3D" id="1.25.40.280">
    <property type="entry name" value="alix/aip1 like domains"/>
    <property type="match status" value="1"/>
</dbReference>
<evidence type="ECO:0000256" key="3">
    <source>
        <dbReference type="ARBA" id="ARBA00023125"/>
    </source>
</evidence>
<dbReference type="PANTHER" id="PTHR23030">
    <property type="entry name" value="PCD6 INTERACTING PROTEIN-RELATED"/>
    <property type="match status" value="1"/>
</dbReference>
<evidence type="ECO:0008006" key="11">
    <source>
        <dbReference type="Google" id="ProtNLM"/>
    </source>
</evidence>
<organism evidence="9">
    <name type="scientific">Oryza punctata</name>
    <name type="common">Red rice</name>
    <dbReference type="NCBI Taxonomy" id="4537"/>
    <lineage>
        <taxon>Eukaryota</taxon>
        <taxon>Viridiplantae</taxon>
        <taxon>Streptophyta</taxon>
        <taxon>Embryophyta</taxon>
        <taxon>Tracheophyta</taxon>
        <taxon>Spermatophyta</taxon>
        <taxon>Magnoliopsida</taxon>
        <taxon>Liliopsida</taxon>
        <taxon>Poales</taxon>
        <taxon>Poaceae</taxon>
        <taxon>BOP clade</taxon>
        <taxon>Oryzoideae</taxon>
        <taxon>Oryzeae</taxon>
        <taxon>Oryzinae</taxon>
        <taxon>Oryza</taxon>
    </lineage>
</organism>
<feature type="region of interest" description="Disordered" evidence="6">
    <location>
        <begin position="279"/>
        <end position="354"/>
    </location>
</feature>
<feature type="region of interest" description="Disordered" evidence="6">
    <location>
        <begin position="1"/>
        <end position="93"/>
    </location>
</feature>
<evidence type="ECO:0000256" key="1">
    <source>
        <dbReference type="ARBA" id="ARBA00004123"/>
    </source>
</evidence>
<dbReference type="Proteomes" id="UP000026962">
    <property type="component" value="Chromosome 2"/>
</dbReference>
<dbReference type="GO" id="GO:0003677">
    <property type="term" value="F:DNA binding"/>
    <property type="evidence" value="ECO:0007669"/>
    <property type="project" value="UniProtKB-KW"/>
</dbReference>
<dbReference type="CDD" id="cd09246">
    <property type="entry name" value="BRO1_Alix_like_1"/>
    <property type="match status" value="1"/>
</dbReference>
<dbReference type="PRINTS" id="PR00367">
    <property type="entry name" value="ETHRSPELEMNT"/>
</dbReference>
<evidence type="ECO:0000313" key="10">
    <source>
        <dbReference type="Proteomes" id="UP000026962"/>
    </source>
</evidence>
<protein>
    <recommendedName>
        <fullName evidence="11">AP2/ERF domain-containing protein</fullName>
    </recommendedName>
</protein>
<comment type="subcellular location">
    <subcellularLocation>
        <location evidence="1">Nucleus</location>
    </subcellularLocation>
</comment>
<dbReference type="InterPro" id="IPR016177">
    <property type="entry name" value="DNA-bd_dom_sf"/>
</dbReference>
<dbReference type="CDD" id="cd00018">
    <property type="entry name" value="AP2"/>
    <property type="match status" value="1"/>
</dbReference>
<dbReference type="InterPro" id="IPR001471">
    <property type="entry name" value="AP2/ERF_dom"/>
</dbReference>
<evidence type="ECO:0000259" key="8">
    <source>
        <dbReference type="PROSITE" id="PS51180"/>
    </source>
</evidence>
<proteinExistence type="predicted"/>
<dbReference type="eggNOG" id="KOG2220">
    <property type="taxonomic scope" value="Eukaryota"/>
</dbReference>
<dbReference type="PROSITE" id="PS51032">
    <property type="entry name" value="AP2_ERF"/>
    <property type="match status" value="1"/>
</dbReference>
<name>A0A0E0K2U2_ORYPU</name>
<dbReference type="HOGENOM" id="CLU_009053_0_0_1"/>
<evidence type="ECO:0000313" key="9">
    <source>
        <dbReference type="EnsemblPlants" id="OPUNC02G23190.1"/>
    </source>
</evidence>
<dbReference type="Pfam" id="PF03097">
    <property type="entry name" value="BRO1"/>
    <property type="match status" value="1"/>
</dbReference>
<dbReference type="FunFam" id="3.30.730.10:FF:000001">
    <property type="entry name" value="Ethylene-responsive transcription factor 2"/>
    <property type="match status" value="1"/>
</dbReference>
<dbReference type="PANTHER" id="PTHR23030:SF33">
    <property type="entry name" value="OS02G0638400 PROTEIN"/>
    <property type="match status" value="1"/>
</dbReference>
<feature type="compositionally biased region" description="Gly residues" evidence="6">
    <location>
        <begin position="1"/>
        <end position="11"/>
    </location>
</feature>
<reference evidence="9" key="1">
    <citation type="submission" date="2015-04" db="UniProtKB">
        <authorList>
            <consortium name="EnsemblPlants"/>
        </authorList>
    </citation>
    <scope>IDENTIFICATION</scope>
</reference>
<dbReference type="InterPro" id="IPR036955">
    <property type="entry name" value="AP2/ERF_dom_sf"/>
</dbReference>
<reference evidence="9" key="2">
    <citation type="submission" date="2018-05" db="EMBL/GenBank/DDBJ databases">
        <title>OpunRS2 (Oryza punctata Reference Sequence Version 2).</title>
        <authorList>
            <person name="Zhang J."/>
            <person name="Kudrna D."/>
            <person name="Lee S."/>
            <person name="Talag J."/>
            <person name="Welchert J."/>
            <person name="Wing R.A."/>
        </authorList>
    </citation>
    <scope>NUCLEOTIDE SEQUENCE [LARGE SCALE GENOMIC DNA]</scope>
</reference>
<feature type="compositionally biased region" description="Low complexity" evidence="6">
    <location>
        <begin position="60"/>
        <end position="87"/>
    </location>
</feature>
<dbReference type="OMA" id="ISIFHTR"/>
<evidence type="ECO:0000256" key="4">
    <source>
        <dbReference type="ARBA" id="ARBA00023163"/>
    </source>
</evidence>
<dbReference type="Gramene" id="OPUNC02G23190.1">
    <property type="protein sequence ID" value="OPUNC02G23190.1"/>
    <property type="gene ID" value="OPUNC02G23190"/>
</dbReference>
<dbReference type="Pfam" id="PF00847">
    <property type="entry name" value="AP2"/>
    <property type="match status" value="1"/>
</dbReference>
<dbReference type="EnsemblPlants" id="OPUNC02G23190.1">
    <property type="protein sequence ID" value="OPUNC02G23190.1"/>
    <property type="gene ID" value="OPUNC02G23190"/>
</dbReference>
<keyword evidence="5" id="KW-0539">Nucleus</keyword>
<feature type="compositionally biased region" description="Low complexity" evidence="6">
    <location>
        <begin position="286"/>
        <end position="300"/>
    </location>
</feature>
<dbReference type="GO" id="GO:0043328">
    <property type="term" value="P:protein transport to vacuole involved in ubiquitin-dependent protein catabolic process via the multivesicular body sorting pathway"/>
    <property type="evidence" value="ECO:0007669"/>
    <property type="project" value="TreeGrafter"/>
</dbReference>
<keyword evidence="10" id="KW-1185">Reference proteome</keyword>
<dbReference type="Gene3D" id="3.30.730.10">
    <property type="entry name" value="AP2/ERF domain"/>
    <property type="match status" value="1"/>
</dbReference>
<keyword evidence="3" id="KW-0238">DNA-binding</keyword>
<dbReference type="SMART" id="SM01041">
    <property type="entry name" value="BRO1"/>
    <property type="match status" value="1"/>
</dbReference>
<feature type="domain" description="BRO1" evidence="8">
    <location>
        <begin position="452"/>
        <end position="795"/>
    </location>
</feature>
<accession>A0A0E0K2U2</accession>
<dbReference type="AlphaFoldDB" id="A0A0E0K2U2"/>
<dbReference type="STRING" id="4537.A0A0E0K2U2"/>
<evidence type="ECO:0000256" key="5">
    <source>
        <dbReference type="ARBA" id="ARBA00023242"/>
    </source>
</evidence>
<keyword evidence="2" id="KW-0805">Transcription regulation</keyword>
<dbReference type="SMART" id="SM00380">
    <property type="entry name" value="AP2"/>
    <property type="match status" value="1"/>
</dbReference>